<dbReference type="InterPro" id="IPR008731">
    <property type="entry name" value="PTS_EIN"/>
</dbReference>
<accession>K1T3Z9</accession>
<organism evidence="4">
    <name type="scientific">human gut metagenome</name>
    <dbReference type="NCBI Taxonomy" id="408170"/>
    <lineage>
        <taxon>unclassified sequences</taxon>
        <taxon>metagenomes</taxon>
        <taxon>organismal metagenomes</taxon>
    </lineage>
</organism>
<sequence length="145" mass="16000">MQTFQGLAVSDGLTVGPVVRIDRGAAGLHRIVCDPFRERALYEAAIVLAKDELNRLQQHACGQDADILMFQIALLEDESFTNEIGDYIAAGAGSAAAVERAEQIFASRLKNVDDDYIRERSVDVCDACRRVVDILDGRPSRRLHL</sequence>
<comment type="similarity">
    <text evidence="1">Belongs to the PEP-utilizing enzyme family.</text>
</comment>
<dbReference type="EMBL" id="AJWZ01005529">
    <property type="protein sequence ID" value="EKC62324.1"/>
    <property type="molecule type" value="Genomic_DNA"/>
</dbReference>
<dbReference type="GO" id="GO:0016740">
    <property type="term" value="F:transferase activity"/>
    <property type="evidence" value="ECO:0007669"/>
    <property type="project" value="UniProtKB-KW"/>
</dbReference>
<evidence type="ECO:0000313" key="4">
    <source>
        <dbReference type="EMBL" id="EKC62324.1"/>
    </source>
</evidence>
<dbReference type="InterPro" id="IPR050499">
    <property type="entry name" value="PEP-utilizing_PTS_enzyme"/>
</dbReference>
<name>K1T3Z9_9ZZZZ</name>
<feature type="non-terminal residue" evidence="4">
    <location>
        <position position="145"/>
    </location>
</feature>
<dbReference type="GO" id="GO:0009401">
    <property type="term" value="P:phosphoenolpyruvate-dependent sugar phosphotransferase system"/>
    <property type="evidence" value="ECO:0007669"/>
    <property type="project" value="InterPro"/>
</dbReference>
<dbReference type="Gene3D" id="1.10.274.10">
    <property type="entry name" value="PtsI, HPr-binding domain"/>
    <property type="match status" value="1"/>
</dbReference>
<dbReference type="AlphaFoldDB" id="K1T3Z9"/>
<reference evidence="4" key="1">
    <citation type="journal article" date="2013" name="Environ. Microbiol.">
        <title>Microbiota from the distal guts of lean and obese adolescents exhibit partial functional redundancy besides clear differences in community structure.</title>
        <authorList>
            <person name="Ferrer M."/>
            <person name="Ruiz A."/>
            <person name="Lanza F."/>
            <person name="Haange S.B."/>
            <person name="Oberbach A."/>
            <person name="Till H."/>
            <person name="Bargiela R."/>
            <person name="Campoy C."/>
            <person name="Segura M.T."/>
            <person name="Richter M."/>
            <person name="von Bergen M."/>
            <person name="Seifert J."/>
            <person name="Suarez A."/>
        </authorList>
    </citation>
    <scope>NUCLEOTIDE SEQUENCE</scope>
</reference>
<dbReference type="Gene3D" id="3.50.30.10">
    <property type="entry name" value="Phosphohistidine domain"/>
    <property type="match status" value="1"/>
</dbReference>
<keyword evidence="2 4" id="KW-0808">Transferase</keyword>
<dbReference type="InterPro" id="IPR036618">
    <property type="entry name" value="PtsI_HPr-bd_sf"/>
</dbReference>
<evidence type="ECO:0000259" key="3">
    <source>
        <dbReference type="Pfam" id="PF05524"/>
    </source>
</evidence>
<evidence type="ECO:0000256" key="2">
    <source>
        <dbReference type="ARBA" id="ARBA00022679"/>
    </source>
</evidence>
<protein>
    <submittedName>
        <fullName evidence="4">Phosphoenolpyruvate-protein phosphotransferase</fullName>
    </submittedName>
</protein>
<keyword evidence="4" id="KW-0670">Pyruvate</keyword>
<dbReference type="Pfam" id="PF05524">
    <property type="entry name" value="PEP-utilisers_N"/>
    <property type="match status" value="1"/>
</dbReference>
<dbReference type="SUPFAM" id="SSF47831">
    <property type="entry name" value="Enzyme I of the PEP:sugar phosphotransferase system HPr-binding (sub)domain"/>
    <property type="match status" value="1"/>
</dbReference>
<gene>
    <name evidence="4" type="ORF">OBE_08032</name>
</gene>
<proteinExistence type="inferred from homology"/>
<feature type="domain" description="Phosphotransferase system enzyme I N-terminal" evidence="3">
    <location>
        <begin position="5"/>
        <end position="120"/>
    </location>
</feature>
<dbReference type="PANTHER" id="PTHR46244:SF6">
    <property type="entry name" value="PHOSPHOENOLPYRUVATE-PROTEIN PHOSPHOTRANSFERASE"/>
    <property type="match status" value="1"/>
</dbReference>
<dbReference type="PANTHER" id="PTHR46244">
    <property type="entry name" value="PHOSPHOENOLPYRUVATE-PROTEIN PHOSPHOTRANSFERASE"/>
    <property type="match status" value="1"/>
</dbReference>
<evidence type="ECO:0000256" key="1">
    <source>
        <dbReference type="ARBA" id="ARBA00007837"/>
    </source>
</evidence>
<comment type="caution">
    <text evidence="4">The sequence shown here is derived from an EMBL/GenBank/DDBJ whole genome shotgun (WGS) entry which is preliminary data.</text>
</comment>